<keyword evidence="5" id="KW-0472">Membrane</keyword>
<dbReference type="Proteomes" id="UP001388673">
    <property type="component" value="Unassembled WGS sequence"/>
</dbReference>
<evidence type="ECO:0000256" key="4">
    <source>
        <dbReference type="SAM" id="MobiDB-lite"/>
    </source>
</evidence>
<dbReference type="InterPro" id="IPR016053">
    <property type="entry name" value="Haem_Oase-like"/>
</dbReference>
<evidence type="ECO:0000256" key="2">
    <source>
        <dbReference type="ARBA" id="ARBA00022723"/>
    </source>
</evidence>
<evidence type="ECO:0008006" key="8">
    <source>
        <dbReference type="Google" id="ProtNLM"/>
    </source>
</evidence>
<dbReference type="InterPro" id="IPR002051">
    <property type="entry name" value="Haem_Oase"/>
</dbReference>
<dbReference type="PANTHER" id="PTHR10720:SF0">
    <property type="entry name" value="HEME OXYGENASE"/>
    <property type="match status" value="1"/>
</dbReference>
<dbReference type="Gene3D" id="1.20.910.10">
    <property type="entry name" value="Heme oxygenase-like"/>
    <property type="match status" value="1"/>
</dbReference>
<keyword evidence="3" id="KW-0408">Iron</keyword>
<keyword evidence="5" id="KW-1133">Transmembrane helix</keyword>
<dbReference type="GO" id="GO:0006788">
    <property type="term" value="P:heme oxidation"/>
    <property type="evidence" value="ECO:0007669"/>
    <property type="project" value="InterPro"/>
</dbReference>
<dbReference type="GeneID" id="92184224"/>
<dbReference type="KEGG" id="kne:92184224"/>
<protein>
    <recommendedName>
        <fullName evidence="8">Heme oxygenase 2</fullName>
    </recommendedName>
</protein>
<evidence type="ECO:0000256" key="1">
    <source>
        <dbReference type="ARBA" id="ARBA00022617"/>
    </source>
</evidence>
<dbReference type="GO" id="GO:0004392">
    <property type="term" value="F:heme oxygenase (decyclizing) activity"/>
    <property type="evidence" value="ECO:0007669"/>
    <property type="project" value="InterPro"/>
</dbReference>
<reference evidence="6 7" key="1">
    <citation type="journal article" date="2024" name="bioRxiv">
        <title>Comparative genomics of Cryptococcus and Kwoniella reveals pathogenesis evolution and contrasting karyotype dynamics via intercentromeric recombination or chromosome fusion.</title>
        <authorList>
            <person name="Coelho M.A."/>
            <person name="David-Palma M."/>
            <person name="Shea T."/>
            <person name="Bowers K."/>
            <person name="McGinley-Smith S."/>
            <person name="Mohammad A.W."/>
            <person name="Gnirke A."/>
            <person name="Yurkov A.M."/>
            <person name="Nowrousian M."/>
            <person name="Sun S."/>
            <person name="Cuomo C.A."/>
            <person name="Heitman J."/>
        </authorList>
    </citation>
    <scope>NUCLEOTIDE SEQUENCE [LARGE SCALE GENOMIC DNA]</scope>
    <source>
        <strain evidence="6 7">CBS 13917</strain>
    </source>
</reference>
<dbReference type="SUPFAM" id="SSF48613">
    <property type="entry name" value="Heme oxygenase-like"/>
    <property type="match status" value="1"/>
</dbReference>
<evidence type="ECO:0000256" key="3">
    <source>
        <dbReference type="ARBA" id="ARBA00023004"/>
    </source>
</evidence>
<keyword evidence="2" id="KW-0479">Metal-binding</keyword>
<keyword evidence="1" id="KW-0349">Heme</keyword>
<dbReference type="PANTHER" id="PTHR10720">
    <property type="entry name" value="HEME OXYGENASE"/>
    <property type="match status" value="1"/>
</dbReference>
<dbReference type="GO" id="GO:0046872">
    <property type="term" value="F:metal ion binding"/>
    <property type="evidence" value="ECO:0007669"/>
    <property type="project" value="UniProtKB-KW"/>
</dbReference>
<keyword evidence="7" id="KW-1185">Reference proteome</keyword>
<evidence type="ECO:0000313" key="6">
    <source>
        <dbReference type="EMBL" id="KAK8844172.1"/>
    </source>
</evidence>
<comment type="caution">
    <text evidence="6">The sequence shown here is derived from an EMBL/GenBank/DDBJ whole genome shotgun (WGS) entry which is preliminary data.</text>
</comment>
<feature type="compositionally biased region" description="Polar residues" evidence="4">
    <location>
        <begin position="26"/>
        <end position="44"/>
    </location>
</feature>
<evidence type="ECO:0000313" key="7">
    <source>
        <dbReference type="Proteomes" id="UP001388673"/>
    </source>
</evidence>
<proteinExistence type="predicted"/>
<name>A0AAW0YT19_9TREE</name>
<feature type="compositionally biased region" description="Low complexity" evidence="4">
    <location>
        <begin position="52"/>
        <end position="61"/>
    </location>
</feature>
<accession>A0AAW0YT19</accession>
<dbReference type="InterPro" id="IPR016084">
    <property type="entry name" value="Haem_Oase-like_multi-hlx"/>
</dbReference>
<feature type="transmembrane region" description="Helical" evidence="5">
    <location>
        <begin position="374"/>
        <end position="399"/>
    </location>
</feature>
<evidence type="ECO:0000256" key="5">
    <source>
        <dbReference type="SAM" id="Phobius"/>
    </source>
</evidence>
<sequence length="406" mass="43564">MSTRTCPFADMGMMASASQLHINLASPSSSGTPPLMTPSFQPNTPGVGAGAGSNHHNGSSYHHNKSNGEEETHDDLDLNLPISTLLKLGTQRAHVKAEHSAGAAALVQGGLGLEEYIRWLAVLWRIYDALELGLAENSSNSVLAPTYDPALLARAPALAEDISYLLTLLPPTSNAATPSSIPTTEPSTPLPPFPLPSFLLPIFTSPPGPLLAYLSHVQRLASSSSTAPRLLAHAYVRYLGDLSGGQFIGARVKKSYGLKGDQGALFYHFDFQKGSGGMEGGESRSDVKKRLAEVKDWYRRGMDEGVGEDQRLKADLVEEANLAFSYNTDLFSVIRLPSKGEKTASPETDAQVTTDNKVMPIVKSSKTRDAISQALWFLAAAGFGVVLNIYLGPFVNVWLKSHGYIN</sequence>
<keyword evidence="5" id="KW-0812">Transmembrane</keyword>
<dbReference type="AlphaFoldDB" id="A0AAW0YT19"/>
<feature type="region of interest" description="Disordered" evidence="4">
    <location>
        <begin position="26"/>
        <end position="74"/>
    </location>
</feature>
<dbReference type="Pfam" id="PF01126">
    <property type="entry name" value="Heme_oxygenase"/>
    <property type="match status" value="2"/>
</dbReference>
<dbReference type="RefSeq" id="XP_066799736.1">
    <property type="nucleotide sequence ID" value="XM_066950044.1"/>
</dbReference>
<dbReference type="EMBL" id="JBCAWK010000014">
    <property type="protein sequence ID" value="KAK8844172.1"/>
    <property type="molecule type" value="Genomic_DNA"/>
</dbReference>
<dbReference type="CDD" id="cd19165">
    <property type="entry name" value="HemeO"/>
    <property type="match status" value="1"/>
</dbReference>
<gene>
    <name evidence="6" type="ORF">IAR55_006966</name>
</gene>
<organism evidence="6 7">
    <name type="scientific">Kwoniella newhampshirensis</name>
    <dbReference type="NCBI Taxonomy" id="1651941"/>
    <lineage>
        <taxon>Eukaryota</taxon>
        <taxon>Fungi</taxon>
        <taxon>Dikarya</taxon>
        <taxon>Basidiomycota</taxon>
        <taxon>Agaricomycotina</taxon>
        <taxon>Tremellomycetes</taxon>
        <taxon>Tremellales</taxon>
        <taxon>Cryptococcaceae</taxon>
        <taxon>Kwoniella</taxon>
    </lineage>
</organism>